<proteinExistence type="predicted"/>
<dbReference type="Proteomes" id="UP000683360">
    <property type="component" value="Unassembled WGS sequence"/>
</dbReference>
<keyword evidence="2" id="KW-1185">Reference proteome</keyword>
<accession>A0A8S3TI47</accession>
<comment type="caution">
    <text evidence="1">The sequence shown here is derived from an EMBL/GenBank/DDBJ whole genome shotgun (WGS) entry which is preliminary data.</text>
</comment>
<organism evidence="1 2">
    <name type="scientific">Mytilus edulis</name>
    <name type="common">Blue mussel</name>
    <dbReference type="NCBI Taxonomy" id="6550"/>
    <lineage>
        <taxon>Eukaryota</taxon>
        <taxon>Metazoa</taxon>
        <taxon>Spiralia</taxon>
        <taxon>Lophotrochozoa</taxon>
        <taxon>Mollusca</taxon>
        <taxon>Bivalvia</taxon>
        <taxon>Autobranchia</taxon>
        <taxon>Pteriomorphia</taxon>
        <taxon>Mytilida</taxon>
        <taxon>Mytiloidea</taxon>
        <taxon>Mytilidae</taxon>
        <taxon>Mytilinae</taxon>
        <taxon>Mytilus</taxon>
    </lineage>
</organism>
<evidence type="ECO:0000313" key="1">
    <source>
        <dbReference type="EMBL" id="CAG2233388.1"/>
    </source>
</evidence>
<evidence type="ECO:0000313" key="2">
    <source>
        <dbReference type="Proteomes" id="UP000683360"/>
    </source>
</evidence>
<dbReference type="GO" id="GO:0005886">
    <property type="term" value="C:plasma membrane"/>
    <property type="evidence" value="ECO:0007669"/>
    <property type="project" value="TreeGrafter"/>
</dbReference>
<protein>
    <submittedName>
        <fullName evidence="1">Uncharacterized protein</fullName>
    </submittedName>
</protein>
<sequence length="210" mass="23747">MCPDTSNIAIQKYDQQHYDIMQQMFYKLQQKVENWFGHVFEIYGRFVARNPLKIILLVVFINIGLGFGLLRLEQESGIEQYTPTDSTASKNRDQIRELFTIDTAVNYYQQSLPDLGLFASVIIERKDGGNILDSSLWADLTALYDFINTTTAHDSTIGSFTYVDICAKRSSACVVEGDLIFSTSFLADMGSGTISFQLTFTKVKQSILIE</sequence>
<dbReference type="AlphaFoldDB" id="A0A8S3TI47"/>
<dbReference type="InterPro" id="IPR051697">
    <property type="entry name" value="Patched_domain-protein"/>
</dbReference>
<gene>
    <name evidence="1" type="ORF">MEDL_46067</name>
</gene>
<dbReference type="PANTHER" id="PTHR10796:SF181">
    <property type="entry name" value="SSD DOMAIN-CONTAINING PROTEIN"/>
    <property type="match status" value="1"/>
</dbReference>
<dbReference type="GO" id="GO:0018996">
    <property type="term" value="P:molting cycle, collagen and cuticulin-based cuticle"/>
    <property type="evidence" value="ECO:0007669"/>
    <property type="project" value="TreeGrafter"/>
</dbReference>
<reference evidence="1" key="1">
    <citation type="submission" date="2021-03" db="EMBL/GenBank/DDBJ databases">
        <authorList>
            <person name="Bekaert M."/>
        </authorList>
    </citation>
    <scope>NUCLEOTIDE SEQUENCE</scope>
</reference>
<dbReference type="PANTHER" id="PTHR10796">
    <property type="entry name" value="PATCHED-RELATED"/>
    <property type="match status" value="1"/>
</dbReference>
<dbReference type="OrthoDB" id="6510177at2759"/>
<dbReference type="EMBL" id="CAJPWZ010002206">
    <property type="protein sequence ID" value="CAG2233388.1"/>
    <property type="molecule type" value="Genomic_DNA"/>
</dbReference>
<dbReference type="GO" id="GO:0030659">
    <property type="term" value="C:cytoplasmic vesicle membrane"/>
    <property type="evidence" value="ECO:0007669"/>
    <property type="project" value="TreeGrafter"/>
</dbReference>
<name>A0A8S3TI47_MYTED</name>
<dbReference type="GO" id="GO:0006897">
    <property type="term" value="P:endocytosis"/>
    <property type="evidence" value="ECO:0007669"/>
    <property type="project" value="TreeGrafter"/>
</dbReference>